<protein>
    <submittedName>
        <fullName evidence="1">Gluconate:H+ symporter, GntP family</fullName>
    </submittedName>
</protein>
<dbReference type="AlphaFoldDB" id="A0A1H9KLN3"/>
<dbReference type="RefSeq" id="WP_090170895.1">
    <property type="nucleotide sequence ID" value="NZ_FOFB01000021.1"/>
</dbReference>
<dbReference type="PANTHER" id="PTHR30354">
    <property type="entry name" value="GNT FAMILY GLUCONATE TRANSPORTER"/>
    <property type="match status" value="1"/>
</dbReference>
<dbReference type="InParanoid" id="A0A1H9KLN3"/>
<keyword evidence="2" id="KW-1185">Reference proteome</keyword>
<dbReference type="GO" id="GO:0015128">
    <property type="term" value="F:gluconate transmembrane transporter activity"/>
    <property type="evidence" value="ECO:0007669"/>
    <property type="project" value="InterPro"/>
</dbReference>
<name>A0A1H9KLN3_9BACT</name>
<accession>A0A1H9KLN3</accession>
<dbReference type="STRING" id="478744.SAMN05444359_12120"/>
<proteinExistence type="predicted"/>
<organism evidence="1 2">
    <name type="scientific">Neolewinella agarilytica</name>
    <dbReference type="NCBI Taxonomy" id="478744"/>
    <lineage>
        <taxon>Bacteria</taxon>
        <taxon>Pseudomonadati</taxon>
        <taxon>Bacteroidota</taxon>
        <taxon>Saprospiria</taxon>
        <taxon>Saprospirales</taxon>
        <taxon>Lewinellaceae</taxon>
        <taxon>Neolewinella</taxon>
    </lineage>
</organism>
<dbReference type="InterPro" id="IPR003474">
    <property type="entry name" value="Glcn_transporter"/>
</dbReference>
<dbReference type="GO" id="GO:0005886">
    <property type="term" value="C:plasma membrane"/>
    <property type="evidence" value="ECO:0007669"/>
    <property type="project" value="TreeGrafter"/>
</dbReference>
<evidence type="ECO:0000313" key="2">
    <source>
        <dbReference type="Proteomes" id="UP000199021"/>
    </source>
</evidence>
<gene>
    <name evidence="1" type="ORF">SAMN05444359_12120</name>
</gene>
<evidence type="ECO:0000313" key="1">
    <source>
        <dbReference type="EMBL" id="SER00054.1"/>
    </source>
</evidence>
<reference evidence="2" key="1">
    <citation type="submission" date="2016-10" db="EMBL/GenBank/DDBJ databases">
        <authorList>
            <person name="Varghese N."/>
            <person name="Submissions S."/>
        </authorList>
    </citation>
    <scope>NUCLEOTIDE SEQUENCE [LARGE SCALE GENOMIC DNA]</scope>
    <source>
        <strain evidence="2">DSM 24740</strain>
    </source>
</reference>
<dbReference type="Proteomes" id="UP000199021">
    <property type="component" value="Unassembled WGS sequence"/>
</dbReference>
<dbReference type="EMBL" id="FOFB01000021">
    <property type="protein sequence ID" value="SER00054.1"/>
    <property type="molecule type" value="Genomic_DNA"/>
</dbReference>
<dbReference type="OrthoDB" id="9787129at2"/>
<sequence>MSPLLVLLIVLLLLILSVSRWKWHPFIALILAAMALGLCSGLGGKTTIDLLAQGFGNTMKWIAIVVILGAFIGEVLRETGGALRIAGSVLRLFGAKRLPWAMGFTGYLVSIPVFVDVAYIVLQPVTEAIAVSARKPVLMIGLALTAGLTVSHTLLPPTPGPLAVASLLEADIGRMLLINGVVGLFALAGGIFFVINCCANSWIEYDEELKKEHLNSQAAAKSVDGGKDSALLDLLPIVVPIALMAMGAFLQAERTGYWGEFLGFISTPMVAVLVGAGIAGLQYRRKEKAGSIAELVEQAIIKSALVIMITGAGGAFGFLIRESGVQDSLSAFFTTIPFLGFFLPFFIAAILTTATGSITVSLIGAASIVGSMVEVLPYSPELLAALIGCGSFCVFHANSSFFWLLNRLHKVPVATLYRTYTLQSLVMGFSGLVGVGILYWLGIA</sequence>
<dbReference type="Pfam" id="PF02447">
    <property type="entry name" value="GntP_permease"/>
    <property type="match status" value="1"/>
</dbReference>
<dbReference type="PANTHER" id="PTHR30354:SF11">
    <property type="entry name" value="PERMEASE"/>
    <property type="match status" value="1"/>
</dbReference>